<dbReference type="InterPro" id="IPR001967">
    <property type="entry name" value="Peptidase_S11_N"/>
</dbReference>
<evidence type="ECO:0000256" key="1">
    <source>
        <dbReference type="ARBA" id="ARBA00007164"/>
    </source>
</evidence>
<evidence type="ECO:0000256" key="3">
    <source>
        <dbReference type="ARBA" id="ARBA00022801"/>
    </source>
</evidence>
<dbReference type="PRINTS" id="PR00725">
    <property type="entry name" value="DADACBPTASE1"/>
</dbReference>
<protein>
    <submittedName>
        <fullName evidence="12">D-alanyl-D-alanine endopeptidase</fullName>
    </submittedName>
</protein>
<reference evidence="12 13" key="1">
    <citation type="submission" date="2018-10" db="EMBL/GenBank/DDBJ databases">
        <authorList>
            <person name="Chen W.-M."/>
        </authorList>
    </citation>
    <scope>NUCLEOTIDE SEQUENCE [LARGE SCALE GENOMIC DNA]</scope>
    <source>
        <strain evidence="12 13">H-5</strain>
    </source>
</reference>
<dbReference type="Pfam" id="PF00768">
    <property type="entry name" value="Peptidase_S11"/>
    <property type="match status" value="1"/>
</dbReference>
<dbReference type="GO" id="GO:0006508">
    <property type="term" value="P:proteolysis"/>
    <property type="evidence" value="ECO:0007669"/>
    <property type="project" value="InterPro"/>
</dbReference>
<keyword evidence="2 10" id="KW-0732">Signal</keyword>
<proteinExistence type="inferred from homology"/>
<dbReference type="GO" id="GO:0009002">
    <property type="term" value="F:serine-type D-Ala-D-Ala carboxypeptidase activity"/>
    <property type="evidence" value="ECO:0007669"/>
    <property type="project" value="InterPro"/>
</dbReference>
<dbReference type="AlphaFoldDB" id="A0A3N0UZY6"/>
<dbReference type="GO" id="GO:0009252">
    <property type="term" value="P:peptidoglycan biosynthetic process"/>
    <property type="evidence" value="ECO:0007669"/>
    <property type="project" value="UniProtKB-KW"/>
</dbReference>
<dbReference type="GO" id="GO:0071555">
    <property type="term" value="P:cell wall organization"/>
    <property type="evidence" value="ECO:0007669"/>
    <property type="project" value="UniProtKB-KW"/>
</dbReference>
<comment type="caution">
    <text evidence="12">The sequence shown here is derived from an EMBL/GenBank/DDBJ whole genome shotgun (WGS) entry which is preliminary data.</text>
</comment>
<dbReference type="PANTHER" id="PTHR21581">
    <property type="entry name" value="D-ALANYL-D-ALANINE CARBOXYPEPTIDASE"/>
    <property type="match status" value="1"/>
</dbReference>
<keyword evidence="5" id="KW-0573">Peptidoglycan synthesis</keyword>
<evidence type="ECO:0000256" key="9">
    <source>
        <dbReference type="RuleBase" id="RU004016"/>
    </source>
</evidence>
<dbReference type="Gene3D" id="3.40.710.10">
    <property type="entry name" value="DD-peptidase/beta-lactamase superfamily"/>
    <property type="match status" value="1"/>
</dbReference>
<evidence type="ECO:0000256" key="2">
    <source>
        <dbReference type="ARBA" id="ARBA00022729"/>
    </source>
</evidence>
<evidence type="ECO:0000256" key="8">
    <source>
        <dbReference type="PIRSR" id="PIRSR618044-2"/>
    </source>
</evidence>
<evidence type="ECO:0000256" key="5">
    <source>
        <dbReference type="ARBA" id="ARBA00022984"/>
    </source>
</evidence>
<keyword evidence="3" id="KW-0378">Hydrolase</keyword>
<feature type="active site" description="Proton acceptor" evidence="7">
    <location>
        <position position="93"/>
    </location>
</feature>
<keyword evidence="13" id="KW-1185">Reference proteome</keyword>
<gene>
    <name evidence="12" type="ORF">ED236_08995</name>
</gene>
<evidence type="ECO:0000313" key="13">
    <source>
        <dbReference type="Proteomes" id="UP000275137"/>
    </source>
</evidence>
<evidence type="ECO:0000256" key="6">
    <source>
        <dbReference type="ARBA" id="ARBA00023316"/>
    </source>
</evidence>
<name>A0A3N0UZY6_9PROT</name>
<dbReference type="EMBL" id="RJVP01000004">
    <property type="protein sequence ID" value="ROH85932.1"/>
    <property type="molecule type" value="Genomic_DNA"/>
</dbReference>
<dbReference type="InterPro" id="IPR018044">
    <property type="entry name" value="Peptidase_S11"/>
</dbReference>
<dbReference type="Proteomes" id="UP000275137">
    <property type="component" value="Unassembled WGS sequence"/>
</dbReference>
<evidence type="ECO:0000313" key="12">
    <source>
        <dbReference type="EMBL" id="ROH85932.1"/>
    </source>
</evidence>
<comment type="similarity">
    <text evidence="1 9">Belongs to the peptidase S11 family.</text>
</comment>
<feature type="active site" evidence="7">
    <location>
        <position position="147"/>
    </location>
</feature>
<organism evidence="12 13">
    <name type="scientific">Pseudomethylobacillus aquaticus</name>
    <dbReference type="NCBI Taxonomy" id="2676064"/>
    <lineage>
        <taxon>Bacteria</taxon>
        <taxon>Pseudomonadati</taxon>
        <taxon>Pseudomonadota</taxon>
        <taxon>Betaproteobacteria</taxon>
        <taxon>Nitrosomonadales</taxon>
        <taxon>Methylophilaceae</taxon>
        <taxon>Pseudomethylobacillus</taxon>
    </lineage>
</organism>
<dbReference type="PANTHER" id="PTHR21581:SF26">
    <property type="entry name" value="D-ALANYL-D-ALANINE ENDOPEPTIDASE"/>
    <property type="match status" value="1"/>
</dbReference>
<evidence type="ECO:0000256" key="4">
    <source>
        <dbReference type="ARBA" id="ARBA00022960"/>
    </source>
</evidence>
<feature type="domain" description="Peptidase S11 D-alanyl-D-alanine carboxypeptidase A N-terminal" evidence="11">
    <location>
        <begin position="55"/>
        <end position="284"/>
    </location>
</feature>
<feature type="signal peptide" evidence="10">
    <location>
        <begin position="1"/>
        <end position="22"/>
    </location>
</feature>
<dbReference type="SUPFAM" id="SSF56601">
    <property type="entry name" value="beta-lactamase/transpeptidase-like"/>
    <property type="match status" value="1"/>
</dbReference>
<feature type="binding site" evidence="8">
    <location>
        <position position="254"/>
    </location>
    <ligand>
        <name>substrate</name>
    </ligand>
</feature>
<dbReference type="GO" id="GO:0008360">
    <property type="term" value="P:regulation of cell shape"/>
    <property type="evidence" value="ECO:0007669"/>
    <property type="project" value="UniProtKB-KW"/>
</dbReference>
<evidence type="ECO:0000256" key="7">
    <source>
        <dbReference type="PIRSR" id="PIRSR618044-1"/>
    </source>
</evidence>
<keyword evidence="4" id="KW-0133">Cell shape</keyword>
<sequence length="324" mass="35014">MIKQYQVIGLALALLLSPMAMAQKHTKQQTAHARPASKPVPRALDVDPIKTELTADGQPNLASAKAMIVRQSTGETLYAKNANAPTPIASLTKLMTAMVVLDAGLPMDDVIRINDADIDTLKGTGSRLRLGTELSRRELLEIALVASENRAASALGRSYPGGADAFIRAMNTKAKLLGMMDTRFADATGLNTGNISTAEDLVKLVNAAYQYHDIRAVSTLATSDVPVRGLRDPLHYMNTNALVRKGEWVIGLSKTGYIKEAGRCLVMQAEISGEPLIIVLLDSQGKNSRLGDAQRIRKWLEQGNLLTAGLAKPRLHLSEFNSQH</sequence>
<accession>A0A3N0UZY6</accession>
<evidence type="ECO:0000259" key="11">
    <source>
        <dbReference type="Pfam" id="PF00768"/>
    </source>
</evidence>
<evidence type="ECO:0000256" key="10">
    <source>
        <dbReference type="SAM" id="SignalP"/>
    </source>
</evidence>
<feature type="active site" description="Acyl-ester intermediate" evidence="7">
    <location>
        <position position="90"/>
    </location>
</feature>
<feature type="chain" id="PRO_5018137215" evidence="10">
    <location>
        <begin position="23"/>
        <end position="324"/>
    </location>
</feature>
<keyword evidence="6" id="KW-0961">Cell wall biogenesis/degradation</keyword>
<dbReference type="NCBIfam" id="NF008668">
    <property type="entry name" value="PRK11669.1"/>
    <property type="match status" value="1"/>
</dbReference>
<dbReference type="InterPro" id="IPR012338">
    <property type="entry name" value="Beta-lactam/transpept-like"/>
</dbReference>